<feature type="compositionally biased region" description="Acidic residues" evidence="1">
    <location>
        <begin position="752"/>
        <end position="781"/>
    </location>
</feature>
<gene>
    <name evidence="3" type="primary">Cnig_chr_V.g20967</name>
    <name evidence="3" type="ORF">B9Z55_020967</name>
</gene>
<reference evidence="4" key="1">
    <citation type="submission" date="2017-10" db="EMBL/GenBank/DDBJ databases">
        <title>Rapid genome shrinkage in a self-fertile nematode reveals novel sperm competition proteins.</title>
        <authorList>
            <person name="Yin D."/>
            <person name="Schwarz E.M."/>
            <person name="Thomas C.G."/>
            <person name="Felde R.L."/>
            <person name="Korf I.F."/>
            <person name="Cutter A.D."/>
            <person name="Schartner C.M."/>
            <person name="Ralston E.J."/>
            <person name="Meyer B.J."/>
            <person name="Haag E.S."/>
        </authorList>
    </citation>
    <scope>NUCLEOTIDE SEQUENCE [LARGE SCALE GENOMIC DNA]</scope>
    <source>
        <strain evidence="4">JU1422</strain>
    </source>
</reference>
<keyword evidence="4" id="KW-1185">Reference proteome</keyword>
<dbReference type="AlphaFoldDB" id="A0A2G5TQ58"/>
<dbReference type="EMBL" id="PDUG01000005">
    <property type="protein sequence ID" value="PIC29368.1"/>
    <property type="molecule type" value="Genomic_DNA"/>
</dbReference>
<evidence type="ECO:0000313" key="3">
    <source>
        <dbReference type="EMBL" id="PIC29368.1"/>
    </source>
</evidence>
<proteinExistence type="predicted"/>
<dbReference type="Gene3D" id="3.30.1370.110">
    <property type="match status" value="1"/>
</dbReference>
<protein>
    <recommendedName>
        <fullName evidence="2">Smr domain-containing protein</fullName>
    </recommendedName>
</protein>
<feature type="domain" description="Smr" evidence="2">
    <location>
        <begin position="597"/>
        <end position="679"/>
    </location>
</feature>
<dbReference type="InterPro" id="IPR002625">
    <property type="entry name" value="Smr_dom"/>
</dbReference>
<dbReference type="SUPFAM" id="SSF160443">
    <property type="entry name" value="SMR domain-like"/>
    <property type="match status" value="1"/>
</dbReference>
<evidence type="ECO:0000313" key="4">
    <source>
        <dbReference type="Proteomes" id="UP000230233"/>
    </source>
</evidence>
<name>A0A2G5TQ58_9PELO</name>
<dbReference type="Proteomes" id="UP000230233">
    <property type="component" value="Chromosome V"/>
</dbReference>
<feature type="region of interest" description="Disordered" evidence="1">
    <location>
        <begin position="748"/>
        <end position="789"/>
    </location>
</feature>
<feature type="domain" description="Smr" evidence="2">
    <location>
        <begin position="357"/>
        <end position="439"/>
    </location>
</feature>
<organism evidence="3 4">
    <name type="scientific">Caenorhabditis nigoni</name>
    <dbReference type="NCBI Taxonomy" id="1611254"/>
    <lineage>
        <taxon>Eukaryota</taxon>
        <taxon>Metazoa</taxon>
        <taxon>Ecdysozoa</taxon>
        <taxon>Nematoda</taxon>
        <taxon>Chromadorea</taxon>
        <taxon>Rhabditida</taxon>
        <taxon>Rhabditina</taxon>
        <taxon>Rhabditomorpha</taxon>
        <taxon>Rhabditoidea</taxon>
        <taxon>Rhabditidae</taxon>
        <taxon>Peloderinae</taxon>
        <taxon>Caenorhabditis</taxon>
    </lineage>
</organism>
<evidence type="ECO:0000259" key="2">
    <source>
        <dbReference type="SMART" id="SM00463"/>
    </source>
</evidence>
<dbReference type="InterPro" id="IPR036063">
    <property type="entry name" value="Smr_dom_sf"/>
</dbReference>
<dbReference type="SMART" id="SM00463">
    <property type="entry name" value="SMR"/>
    <property type="match status" value="2"/>
</dbReference>
<evidence type="ECO:0000256" key="1">
    <source>
        <dbReference type="SAM" id="MobiDB-lite"/>
    </source>
</evidence>
<accession>A0A2G5TQ58</accession>
<dbReference type="OrthoDB" id="5907147at2759"/>
<comment type="caution">
    <text evidence="3">The sequence shown here is derived from an EMBL/GenBank/DDBJ whole genome shotgun (WGS) entry which is preliminary data.</text>
</comment>
<sequence>MLVIPESLKKLQLRFTCPELSSSWIEYIFYYHAEDPFQAKAWLQKHMLAQSVVTQLYASHDDAKNEDEKLIFEKLIDELVRLQNIPLDNLENLPESQLIFDLQNFPVCEAVDFVRDVPDALRIEKEGCDEGTLTGEGTVTEGEVNFIIGTTTSEIEDRLLQDYPMQIHQDPQNESHLILSFPKKTSCDMTRITFIEQEKPPEKKIQKKIRTPEWFTILTRTLIPNVGLPEISKMEMLAIDELFRKEKDSQKWIEDFNEITPLLPVEALRATFYNPKSLYGVGYHWVRHLYYVFERDMKTTVARLRWDIVHRLLIHHHYECQSKLCGHALKERQEKINDLVRRRNFSLDQLEEVPKTELKFDLHFFRVEGALEYVDDVIASIESSKTILANASLDITLFTGHGDHSLNNDPAIRRRLLEEYHGKIREDPKIRGALILHFNKKTENLLADAPEWFIDIISVRVTNVHAPHIRPEEIPEIDKILLGKRDHDQWFHDVYNEDKTPLENLQSQFYDGDDYGISFHRIEHIFELTFEDFEVAKAMLKWDIFYRVLIQHLHNTRNQHKALKNEVEVQSYGKRIDAVVRQRNISLDILDIIPLGDLKFDLHWFTANGAIDFVKKLVWEVTASDTILKTAALEIPLLTGHGSHTDRKVSEIQRLLLLNFEGHIRKHDSNPGILILCFEKKRIYYIPQMSNRRPFSELNEYSIPDLERRIIVAALHNELDLADFLNELEPLVEEVDLNDGGDALLEVMSDSNDSDSLELEQDEGEQQQEEQEDVDDQEEAEKENGEPIC</sequence>